<dbReference type="Gene3D" id="3.30.1180.20">
    <property type="entry name" value="Dihydroxyacetone kinase, domain 2"/>
    <property type="match status" value="1"/>
</dbReference>
<gene>
    <name evidence="2" type="ORF">FC48_GL000640</name>
</gene>
<dbReference type="GO" id="GO:0005829">
    <property type="term" value="C:cytosol"/>
    <property type="evidence" value="ECO:0007669"/>
    <property type="project" value="TreeGrafter"/>
</dbReference>
<dbReference type="RefSeq" id="WP_056959326.1">
    <property type="nucleotide sequence ID" value="NZ_AYYN01000128.1"/>
</dbReference>
<dbReference type="GO" id="GO:0004371">
    <property type="term" value="F:glycerone kinase activity"/>
    <property type="evidence" value="ECO:0007669"/>
    <property type="project" value="InterPro"/>
</dbReference>
<dbReference type="Proteomes" id="UP000051612">
    <property type="component" value="Unassembled WGS sequence"/>
</dbReference>
<dbReference type="InterPro" id="IPR050861">
    <property type="entry name" value="Dihydroxyacetone_Kinase"/>
</dbReference>
<dbReference type="PATRIC" id="fig|1423772.3.peg.702"/>
<proteinExistence type="predicted"/>
<dbReference type="PANTHER" id="PTHR28629">
    <property type="entry name" value="TRIOKINASE/FMN CYCLASE"/>
    <property type="match status" value="1"/>
</dbReference>
<evidence type="ECO:0000313" key="2">
    <source>
        <dbReference type="EMBL" id="KRM73905.1"/>
    </source>
</evidence>
<protein>
    <submittedName>
        <fullName evidence="2">DhaKLM operon coactivator DhaQ</fullName>
    </submittedName>
</protein>
<accession>A0A0R2B342</accession>
<dbReference type="PROSITE" id="PS51481">
    <property type="entry name" value="DHAK"/>
    <property type="match status" value="1"/>
</dbReference>
<dbReference type="AlphaFoldDB" id="A0A0R2B342"/>
<dbReference type="EMBL" id="AYYN01000128">
    <property type="protein sequence ID" value="KRM73905.1"/>
    <property type="molecule type" value="Genomic_DNA"/>
</dbReference>
<comment type="caution">
    <text evidence="2">The sequence shown here is derived from an EMBL/GenBank/DDBJ whole genome shotgun (WGS) entry which is preliminary data.</text>
</comment>
<reference evidence="2 3" key="1">
    <citation type="journal article" date="2015" name="Genome Announc.">
        <title>Expanding the biotechnology potential of lactobacilli through comparative genomics of 213 strains and associated genera.</title>
        <authorList>
            <person name="Sun Z."/>
            <person name="Harris H.M."/>
            <person name="McCann A."/>
            <person name="Guo C."/>
            <person name="Argimon S."/>
            <person name="Zhang W."/>
            <person name="Yang X."/>
            <person name="Jeffery I.B."/>
            <person name="Cooney J.C."/>
            <person name="Kagawa T.F."/>
            <person name="Liu W."/>
            <person name="Song Y."/>
            <person name="Salvetti E."/>
            <person name="Wrobel A."/>
            <person name="Rasinkangas P."/>
            <person name="Parkhill J."/>
            <person name="Rea M.C."/>
            <person name="O'Sullivan O."/>
            <person name="Ritari J."/>
            <person name="Douillard F.P."/>
            <person name="Paul Ross R."/>
            <person name="Yang R."/>
            <person name="Briner A.E."/>
            <person name="Felis G.E."/>
            <person name="de Vos W.M."/>
            <person name="Barrangou R."/>
            <person name="Klaenhammer T.R."/>
            <person name="Caufield P.W."/>
            <person name="Cui Y."/>
            <person name="Zhang H."/>
            <person name="O'Toole P.W."/>
        </authorList>
    </citation>
    <scope>NUCLEOTIDE SEQUENCE [LARGE SCALE GENOMIC DNA]</scope>
    <source>
        <strain evidence="2 3">DSM 20452</strain>
    </source>
</reference>
<evidence type="ECO:0000313" key="3">
    <source>
        <dbReference type="Proteomes" id="UP000051612"/>
    </source>
</evidence>
<dbReference type="SUPFAM" id="SSF82549">
    <property type="entry name" value="DAK1/DegV-like"/>
    <property type="match status" value="1"/>
</dbReference>
<dbReference type="FunFam" id="3.40.50.10440:FF:000001">
    <property type="entry name" value="Dihydroxyacetone kinase, DhaK subunit"/>
    <property type="match status" value="1"/>
</dbReference>
<organism evidence="2 3">
    <name type="scientific">Ligilactobacillus murinus DSM 20452 = NBRC 14221</name>
    <dbReference type="NCBI Taxonomy" id="1423772"/>
    <lineage>
        <taxon>Bacteria</taxon>
        <taxon>Bacillati</taxon>
        <taxon>Bacillota</taxon>
        <taxon>Bacilli</taxon>
        <taxon>Lactobacillales</taxon>
        <taxon>Lactobacillaceae</taxon>
        <taxon>Ligilactobacillus</taxon>
    </lineage>
</organism>
<feature type="domain" description="DhaK" evidence="1">
    <location>
        <begin position="6"/>
        <end position="326"/>
    </location>
</feature>
<dbReference type="GO" id="GO:0019563">
    <property type="term" value="P:glycerol catabolic process"/>
    <property type="evidence" value="ECO:0007669"/>
    <property type="project" value="TreeGrafter"/>
</dbReference>
<dbReference type="Gene3D" id="3.40.50.10440">
    <property type="entry name" value="Dihydroxyacetone kinase, domain 1"/>
    <property type="match status" value="1"/>
</dbReference>
<sequence length="328" mass="36242">MELLNSKGQLLDDLRRGIQLVAPDLKLVSKTTGFIAKSFADKTIPVIALGGAGHEPADWGYVGEGMLCASITGMLFKPPSVAEIIRVTKQVTKQKQAFFIVKNFPADVKNFTQASKCLQKEGWQVASCIVNDDISVDSELLEKERRGLAGTVLVAKILGYLAQQGASLSQLKQVSGQLVANLTTLGVAFYGSEFQVTLKKEFTLKKDELYYGVGVHGEPGYRKERLRASELIARELVNKLRVNQRWYPQERYAILINGLGKLTELEKLIFTADVVELLQVEGIDLPFIKVGDLFTANGLAGISVTLLKLYEPWLEALNAPVKTYAWHQ</sequence>
<dbReference type="Pfam" id="PF02733">
    <property type="entry name" value="Dak1"/>
    <property type="match status" value="1"/>
</dbReference>
<dbReference type="InterPro" id="IPR004006">
    <property type="entry name" value="DhaK_dom"/>
</dbReference>
<evidence type="ECO:0000259" key="1">
    <source>
        <dbReference type="PROSITE" id="PS51481"/>
    </source>
</evidence>
<name>A0A0R2B342_9LACO</name>
<dbReference type="PANTHER" id="PTHR28629:SF4">
    <property type="entry name" value="TRIOKINASE_FMN CYCLASE"/>
    <property type="match status" value="1"/>
</dbReference>